<protein>
    <recommendedName>
        <fullName evidence="1">(S)-ureidoglycine aminohydrolase cupin domain-containing protein</fullName>
    </recommendedName>
</protein>
<dbReference type="PATRIC" id="fig|688269.3.peg.1068"/>
<dbReference type="eggNOG" id="COG3450">
    <property type="taxonomic scope" value="Bacteria"/>
</dbReference>
<dbReference type="PANTHER" id="PTHR33271">
    <property type="entry name" value="OS04G0445200 PROTEIN"/>
    <property type="match status" value="1"/>
</dbReference>
<sequence length="88" mass="10547">MVKIERPTQEQLRQLGVKNWPIWSKEVSVFDWYYNETEICYILEGEVEVTTEDGKVYHIKPGDLVTFQKGLKCVWNVKKPVRKHYNFL</sequence>
<dbReference type="AlphaFoldDB" id="F7YYT2"/>
<dbReference type="InterPro" id="IPR008579">
    <property type="entry name" value="UGlyAH_Cupin_dom"/>
</dbReference>
<dbReference type="InterPro" id="IPR011051">
    <property type="entry name" value="RmlC_Cupin_sf"/>
</dbReference>
<reference evidence="2 3" key="1">
    <citation type="submission" date="2010-11" db="EMBL/GenBank/DDBJ databases">
        <title>The complete genome of Thermotoga thermarum DSM 5069.</title>
        <authorList>
            <consortium name="US DOE Joint Genome Institute (JGI-PGF)"/>
            <person name="Lucas S."/>
            <person name="Copeland A."/>
            <person name="Lapidus A."/>
            <person name="Bruce D."/>
            <person name="Goodwin L."/>
            <person name="Pitluck S."/>
            <person name="Kyrpides N."/>
            <person name="Mavromatis K."/>
            <person name="Ivanova N."/>
            <person name="Zeytun A."/>
            <person name="Brettin T."/>
            <person name="Detter J.C."/>
            <person name="Tapia R."/>
            <person name="Han C."/>
            <person name="Land M."/>
            <person name="Hauser L."/>
            <person name="Markowitz V."/>
            <person name="Cheng J.-F."/>
            <person name="Hugenholtz P."/>
            <person name="Woyke T."/>
            <person name="Wu D."/>
            <person name="Spring S."/>
            <person name="Schroeder M."/>
            <person name="Brambilla E."/>
            <person name="Klenk H.-P."/>
            <person name="Eisen J.A."/>
        </authorList>
    </citation>
    <scope>NUCLEOTIDE SEQUENCE [LARGE SCALE GENOMIC DNA]</scope>
    <source>
        <strain evidence="2 3">DSM 5069</strain>
    </source>
</reference>
<dbReference type="Gene3D" id="2.60.120.10">
    <property type="entry name" value="Jelly Rolls"/>
    <property type="match status" value="1"/>
</dbReference>
<feature type="domain" description="(S)-ureidoglycine aminohydrolase cupin" evidence="1">
    <location>
        <begin position="13"/>
        <end position="85"/>
    </location>
</feature>
<gene>
    <name evidence="2" type="ORF">Theth_1040</name>
</gene>
<dbReference type="EMBL" id="CP002351">
    <property type="protein sequence ID" value="AEH51120.1"/>
    <property type="molecule type" value="Genomic_DNA"/>
</dbReference>
<dbReference type="SUPFAM" id="SSF51182">
    <property type="entry name" value="RmlC-like cupins"/>
    <property type="match status" value="1"/>
</dbReference>
<dbReference type="RefSeq" id="WP_013932340.1">
    <property type="nucleotide sequence ID" value="NC_015707.1"/>
</dbReference>
<dbReference type="OrthoDB" id="9799053at2"/>
<dbReference type="KEGG" id="tta:Theth_1040"/>
<evidence type="ECO:0000313" key="2">
    <source>
        <dbReference type="EMBL" id="AEH51120.1"/>
    </source>
</evidence>
<dbReference type="InterPro" id="IPR014710">
    <property type="entry name" value="RmlC-like_jellyroll"/>
</dbReference>
<accession>F7YYT2</accession>
<organism evidence="2 3">
    <name type="scientific">Pseudothermotoga thermarum DSM 5069</name>
    <dbReference type="NCBI Taxonomy" id="688269"/>
    <lineage>
        <taxon>Bacteria</taxon>
        <taxon>Thermotogati</taxon>
        <taxon>Thermotogota</taxon>
        <taxon>Thermotogae</taxon>
        <taxon>Thermotogales</taxon>
        <taxon>Thermotogaceae</taxon>
        <taxon>Pseudothermotoga</taxon>
    </lineage>
</organism>
<dbReference type="PANTHER" id="PTHR33271:SF22">
    <property type="entry name" value="OS04G0445200 PROTEIN"/>
    <property type="match status" value="1"/>
</dbReference>
<dbReference type="CDD" id="cd02227">
    <property type="entry name" value="cupin_TM1112-like"/>
    <property type="match status" value="1"/>
</dbReference>
<name>F7YYT2_9THEM</name>
<keyword evidence="3" id="KW-1185">Reference proteome</keyword>
<evidence type="ECO:0000313" key="3">
    <source>
        <dbReference type="Proteomes" id="UP000006804"/>
    </source>
</evidence>
<proteinExistence type="predicted"/>
<dbReference type="Proteomes" id="UP000006804">
    <property type="component" value="Chromosome"/>
</dbReference>
<dbReference type="HOGENOM" id="CLU_135880_2_0_0"/>
<evidence type="ECO:0000259" key="1">
    <source>
        <dbReference type="Pfam" id="PF05899"/>
    </source>
</evidence>
<dbReference type="Pfam" id="PF05899">
    <property type="entry name" value="Cupin_3"/>
    <property type="match status" value="1"/>
</dbReference>